<gene>
    <name evidence="2" type="ORF">EYF80_038513</name>
</gene>
<dbReference type="AlphaFoldDB" id="A0A4Z2GDT6"/>
<reference evidence="2 3" key="1">
    <citation type="submission" date="2019-03" db="EMBL/GenBank/DDBJ databases">
        <title>First draft genome of Liparis tanakae, snailfish: a comprehensive survey of snailfish specific genes.</title>
        <authorList>
            <person name="Kim W."/>
            <person name="Song I."/>
            <person name="Jeong J.-H."/>
            <person name="Kim D."/>
            <person name="Kim S."/>
            <person name="Ryu S."/>
            <person name="Song J.Y."/>
            <person name="Lee S.K."/>
        </authorList>
    </citation>
    <scope>NUCLEOTIDE SEQUENCE [LARGE SCALE GENOMIC DNA]</scope>
    <source>
        <tissue evidence="2">Muscle</tissue>
    </source>
</reference>
<organism evidence="2 3">
    <name type="scientific">Liparis tanakae</name>
    <name type="common">Tanaka's snailfish</name>
    <dbReference type="NCBI Taxonomy" id="230148"/>
    <lineage>
        <taxon>Eukaryota</taxon>
        <taxon>Metazoa</taxon>
        <taxon>Chordata</taxon>
        <taxon>Craniata</taxon>
        <taxon>Vertebrata</taxon>
        <taxon>Euteleostomi</taxon>
        <taxon>Actinopterygii</taxon>
        <taxon>Neopterygii</taxon>
        <taxon>Teleostei</taxon>
        <taxon>Neoteleostei</taxon>
        <taxon>Acanthomorphata</taxon>
        <taxon>Eupercaria</taxon>
        <taxon>Perciformes</taxon>
        <taxon>Cottioidei</taxon>
        <taxon>Cottales</taxon>
        <taxon>Liparidae</taxon>
        <taxon>Liparis</taxon>
    </lineage>
</organism>
<feature type="compositionally biased region" description="Basic and acidic residues" evidence="1">
    <location>
        <begin position="8"/>
        <end position="37"/>
    </location>
</feature>
<feature type="region of interest" description="Disordered" evidence="1">
    <location>
        <begin position="1"/>
        <end position="37"/>
    </location>
</feature>
<dbReference type="EMBL" id="SRLO01000587">
    <property type="protein sequence ID" value="TNN51295.1"/>
    <property type="molecule type" value="Genomic_DNA"/>
</dbReference>
<evidence type="ECO:0000256" key="1">
    <source>
        <dbReference type="SAM" id="MobiDB-lite"/>
    </source>
</evidence>
<keyword evidence="3" id="KW-1185">Reference proteome</keyword>
<comment type="caution">
    <text evidence="2">The sequence shown here is derived from an EMBL/GenBank/DDBJ whole genome shotgun (WGS) entry which is preliminary data.</text>
</comment>
<name>A0A4Z2GDT6_9TELE</name>
<evidence type="ECO:0000313" key="3">
    <source>
        <dbReference type="Proteomes" id="UP000314294"/>
    </source>
</evidence>
<evidence type="ECO:0000313" key="2">
    <source>
        <dbReference type="EMBL" id="TNN51295.1"/>
    </source>
</evidence>
<dbReference type="Proteomes" id="UP000314294">
    <property type="component" value="Unassembled WGS sequence"/>
</dbReference>
<proteinExistence type="predicted"/>
<accession>A0A4Z2GDT6</accession>
<sequence length="81" mass="9371">MWLISLTPERRQTAADTKPELEMSDVTRKDTKDVETRPVGELRRVREDRAARHITPATLILINIKTTSIPFLLYYSNFIVA</sequence>
<protein>
    <submittedName>
        <fullName evidence="2">Uncharacterized protein</fullName>
    </submittedName>
</protein>